<feature type="compositionally biased region" description="Basic and acidic residues" evidence="1">
    <location>
        <begin position="7"/>
        <end position="26"/>
    </location>
</feature>
<sequence>MRGNATTERRPEESPRGDDCRQRDEERPGDEERDQRRRESAERGNQRQTEGRGQRLSPRELESRDEGDEASQRGAE</sequence>
<dbReference type="Proteomes" id="UP001497482">
    <property type="component" value="Chromosome 8"/>
</dbReference>
<proteinExistence type="predicted"/>
<dbReference type="EMBL" id="OZ035830">
    <property type="protein sequence ID" value="CAL1613944.1"/>
    <property type="molecule type" value="Genomic_DNA"/>
</dbReference>
<evidence type="ECO:0000313" key="2">
    <source>
        <dbReference type="EMBL" id="CAL1613944.1"/>
    </source>
</evidence>
<organism evidence="2 3">
    <name type="scientific">Knipowitschia caucasica</name>
    <name type="common">Caucasian dwarf goby</name>
    <name type="synonym">Pomatoschistus caucasicus</name>
    <dbReference type="NCBI Taxonomy" id="637954"/>
    <lineage>
        <taxon>Eukaryota</taxon>
        <taxon>Metazoa</taxon>
        <taxon>Chordata</taxon>
        <taxon>Craniata</taxon>
        <taxon>Vertebrata</taxon>
        <taxon>Euteleostomi</taxon>
        <taxon>Actinopterygii</taxon>
        <taxon>Neopterygii</taxon>
        <taxon>Teleostei</taxon>
        <taxon>Neoteleostei</taxon>
        <taxon>Acanthomorphata</taxon>
        <taxon>Gobiaria</taxon>
        <taxon>Gobiiformes</taxon>
        <taxon>Gobioidei</taxon>
        <taxon>Gobiidae</taxon>
        <taxon>Gobiinae</taxon>
        <taxon>Knipowitschia</taxon>
    </lineage>
</organism>
<protein>
    <submittedName>
        <fullName evidence="2">Uncharacterized protein</fullName>
    </submittedName>
</protein>
<gene>
    <name evidence="2" type="ORF">KC01_LOCUS40061</name>
</gene>
<dbReference type="AlphaFoldDB" id="A0AAV2MKT2"/>
<name>A0AAV2MKT2_KNICA</name>
<feature type="compositionally biased region" description="Basic and acidic residues" evidence="1">
    <location>
        <begin position="33"/>
        <end position="64"/>
    </location>
</feature>
<keyword evidence="3" id="KW-1185">Reference proteome</keyword>
<evidence type="ECO:0000256" key="1">
    <source>
        <dbReference type="SAM" id="MobiDB-lite"/>
    </source>
</evidence>
<accession>A0AAV2MKT2</accession>
<evidence type="ECO:0000313" key="3">
    <source>
        <dbReference type="Proteomes" id="UP001497482"/>
    </source>
</evidence>
<feature type="region of interest" description="Disordered" evidence="1">
    <location>
        <begin position="1"/>
        <end position="76"/>
    </location>
</feature>
<reference evidence="2 3" key="1">
    <citation type="submission" date="2024-04" db="EMBL/GenBank/DDBJ databases">
        <authorList>
            <person name="Waldvogel A.-M."/>
            <person name="Schoenle A."/>
        </authorList>
    </citation>
    <scope>NUCLEOTIDE SEQUENCE [LARGE SCALE GENOMIC DNA]</scope>
</reference>